<evidence type="ECO:0000256" key="1">
    <source>
        <dbReference type="ARBA" id="ARBA00007125"/>
    </source>
</evidence>
<dbReference type="Gene3D" id="3.30.420.40">
    <property type="match status" value="1"/>
</dbReference>
<dbReference type="InterPro" id="IPR003695">
    <property type="entry name" value="Ppx_GppA_N"/>
</dbReference>
<organism evidence="4 5">
    <name type="scientific">Candidatus Eisenbergiella pullistercoris</name>
    <dbReference type="NCBI Taxonomy" id="2838555"/>
    <lineage>
        <taxon>Bacteria</taxon>
        <taxon>Bacillati</taxon>
        <taxon>Bacillota</taxon>
        <taxon>Clostridia</taxon>
        <taxon>Lachnospirales</taxon>
        <taxon>Lachnospiraceae</taxon>
        <taxon>Eisenbergiella</taxon>
    </lineage>
</organism>
<dbReference type="PANTHER" id="PTHR30005">
    <property type="entry name" value="EXOPOLYPHOSPHATASE"/>
    <property type="match status" value="1"/>
</dbReference>
<evidence type="ECO:0000259" key="2">
    <source>
        <dbReference type="Pfam" id="PF02541"/>
    </source>
</evidence>
<comment type="caution">
    <text evidence="4">The sequence shown here is derived from an EMBL/GenBank/DDBJ whole genome shotgun (WGS) entry which is preliminary data.</text>
</comment>
<proteinExistence type="inferred from homology"/>
<accession>A0A9D2C7W1</accession>
<feature type="domain" description="Ppx/GppA phosphatase N-terminal" evidence="2">
    <location>
        <begin position="31"/>
        <end position="307"/>
    </location>
</feature>
<dbReference type="Pfam" id="PF02541">
    <property type="entry name" value="Ppx-GppA"/>
    <property type="match status" value="1"/>
</dbReference>
<dbReference type="Proteomes" id="UP000824007">
    <property type="component" value="Unassembled WGS sequence"/>
</dbReference>
<dbReference type="InterPro" id="IPR050273">
    <property type="entry name" value="GppA/Ppx_hydrolase"/>
</dbReference>
<dbReference type="SUPFAM" id="SSF109604">
    <property type="entry name" value="HD-domain/PDEase-like"/>
    <property type="match status" value="1"/>
</dbReference>
<name>A0A9D2C7W1_9FIRM</name>
<sequence>MERILKTFAAIDVGSYELAMKIFEFSPKTGMKEIDHIRHRLDLGNDTFAHGKISYEKVDELCCILREFAGIMKTYRVESYQAYGTSAIRETDNTAIILDQIRQRTGIEIGVLANSEQRFLDYKSIAFKGEDFGKIIEKGTAILDIGGGSIQLSLFDKDTLVATQNLRIGVLRLQELLGELNARPSRYESLLEEMIDSQLSVFKRMYLKDRDVENIIVVDDYVSMLLQKKIAGSQRAGYLDSEGYGRFMEYLHTHAREEAAAHFGVSEENFRLVCISAALIGRVLQLMDAKLIWAPGVTLCDGIAYEYAERNKILVPKHDFDQDIVACARNISKRFLGSRRRGETLEHICMTIFDSCRKLHGLGKRERLLLRIAALLHDCGKYISMVNLGECSYQIVMATEIIGLSQREREIVANVVRYNHQAFAYYENMGLPAGMDHASYLTIAKLTAILRVANGLDRSHKQKFRDFKTALKDNQLVITVNTTEDITLEKGLFSAKAAFFEEVFSVRPVIRQKKFI</sequence>
<dbReference type="GO" id="GO:0016462">
    <property type="term" value="F:pyrophosphatase activity"/>
    <property type="evidence" value="ECO:0007669"/>
    <property type="project" value="TreeGrafter"/>
</dbReference>
<dbReference type="InterPro" id="IPR048950">
    <property type="entry name" value="Ppx_GppA_C"/>
</dbReference>
<reference evidence="4" key="1">
    <citation type="journal article" date="2021" name="PeerJ">
        <title>Extensive microbial diversity within the chicken gut microbiome revealed by metagenomics and culture.</title>
        <authorList>
            <person name="Gilroy R."/>
            <person name="Ravi A."/>
            <person name="Getino M."/>
            <person name="Pursley I."/>
            <person name="Horton D.L."/>
            <person name="Alikhan N.F."/>
            <person name="Baker D."/>
            <person name="Gharbi K."/>
            <person name="Hall N."/>
            <person name="Watson M."/>
            <person name="Adriaenssens E.M."/>
            <person name="Foster-Nyarko E."/>
            <person name="Jarju S."/>
            <person name="Secka A."/>
            <person name="Antonio M."/>
            <person name="Oren A."/>
            <person name="Chaudhuri R.R."/>
            <person name="La Ragione R."/>
            <person name="Hildebrand F."/>
            <person name="Pallen M.J."/>
        </authorList>
    </citation>
    <scope>NUCLEOTIDE SEQUENCE</scope>
    <source>
        <strain evidence="4">ChiSxjej3B15-24422</strain>
    </source>
</reference>
<dbReference type="CDD" id="cd24006">
    <property type="entry name" value="ASKHA_NBD_PPX_GppA"/>
    <property type="match status" value="1"/>
</dbReference>
<evidence type="ECO:0000259" key="3">
    <source>
        <dbReference type="Pfam" id="PF21447"/>
    </source>
</evidence>
<gene>
    <name evidence="4" type="ORF">H9831_14460</name>
</gene>
<dbReference type="Gene3D" id="3.30.420.150">
    <property type="entry name" value="Exopolyphosphatase. Domain 2"/>
    <property type="match status" value="1"/>
</dbReference>
<dbReference type="PANTHER" id="PTHR30005:SF0">
    <property type="entry name" value="RETROGRADE REGULATION PROTEIN 2"/>
    <property type="match status" value="1"/>
</dbReference>
<dbReference type="Gene3D" id="1.10.3210.10">
    <property type="entry name" value="Hypothetical protein af1432"/>
    <property type="match status" value="1"/>
</dbReference>
<dbReference type="InterPro" id="IPR043129">
    <property type="entry name" value="ATPase_NBD"/>
</dbReference>
<protein>
    <submittedName>
        <fullName evidence="4">HD domain-containing protein</fullName>
    </submittedName>
</protein>
<dbReference type="EMBL" id="DXDD01000176">
    <property type="protein sequence ID" value="HIY61853.1"/>
    <property type="molecule type" value="Genomic_DNA"/>
</dbReference>
<dbReference type="AlphaFoldDB" id="A0A9D2C7W1"/>
<feature type="domain" description="Ppx/GppA phosphatase C-terminal" evidence="3">
    <location>
        <begin position="333"/>
        <end position="483"/>
    </location>
</feature>
<dbReference type="Pfam" id="PF21447">
    <property type="entry name" value="Ppx-GppA_III"/>
    <property type="match status" value="1"/>
</dbReference>
<dbReference type="SUPFAM" id="SSF53067">
    <property type="entry name" value="Actin-like ATPase domain"/>
    <property type="match status" value="2"/>
</dbReference>
<comment type="similarity">
    <text evidence="1">Belongs to the GppA/Ppx family.</text>
</comment>
<evidence type="ECO:0000313" key="4">
    <source>
        <dbReference type="EMBL" id="HIY61853.1"/>
    </source>
</evidence>
<evidence type="ECO:0000313" key="5">
    <source>
        <dbReference type="Proteomes" id="UP000824007"/>
    </source>
</evidence>
<reference evidence="4" key="2">
    <citation type="submission" date="2021-04" db="EMBL/GenBank/DDBJ databases">
        <authorList>
            <person name="Gilroy R."/>
        </authorList>
    </citation>
    <scope>NUCLEOTIDE SEQUENCE</scope>
    <source>
        <strain evidence="4">ChiSxjej3B15-24422</strain>
    </source>
</reference>